<dbReference type="AlphaFoldDB" id="A0A512TI25"/>
<gene>
    <name evidence="1" type="ORF">CBU02nite_03750</name>
</gene>
<protein>
    <submittedName>
        <fullName evidence="1">Uncharacterized protein</fullName>
    </submittedName>
</protein>
<comment type="caution">
    <text evidence="1">The sequence shown here is derived from an EMBL/GenBank/DDBJ whole genome shotgun (WGS) entry which is preliminary data.</text>
</comment>
<dbReference type="EMBL" id="BKBC01000003">
    <property type="protein sequence ID" value="GEQ19869.1"/>
    <property type="molecule type" value="Genomic_DNA"/>
</dbReference>
<reference evidence="1 2" key="1">
    <citation type="submission" date="2019-07" db="EMBL/GenBank/DDBJ databases">
        <title>Whole genome shotgun sequence of Clostridium butyricum NBRC 3858.</title>
        <authorList>
            <person name="Hosoyama A."/>
            <person name="Uohara A."/>
            <person name="Ohji S."/>
            <person name="Ichikawa N."/>
        </authorList>
    </citation>
    <scope>NUCLEOTIDE SEQUENCE [LARGE SCALE GENOMIC DNA]</scope>
    <source>
        <strain evidence="1 2">NBRC 3858</strain>
    </source>
</reference>
<dbReference type="Proteomes" id="UP000321089">
    <property type="component" value="Unassembled WGS sequence"/>
</dbReference>
<evidence type="ECO:0000313" key="2">
    <source>
        <dbReference type="Proteomes" id="UP000321089"/>
    </source>
</evidence>
<evidence type="ECO:0000313" key="1">
    <source>
        <dbReference type="EMBL" id="GEQ19869.1"/>
    </source>
</evidence>
<sequence length="47" mass="5165">MGSNIALIFELYPLASPNGTAINAAKKNEINNLFTHIHTSFTKFTVN</sequence>
<proteinExistence type="predicted"/>
<accession>A0A512TI25</accession>
<organism evidence="1 2">
    <name type="scientific">Clostridium butyricum</name>
    <dbReference type="NCBI Taxonomy" id="1492"/>
    <lineage>
        <taxon>Bacteria</taxon>
        <taxon>Bacillati</taxon>
        <taxon>Bacillota</taxon>
        <taxon>Clostridia</taxon>
        <taxon>Eubacteriales</taxon>
        <taxon>Clostridiaceae</taxon>
        <taxon>Clostridium</taxon>
    </lineage>
</organism>
<name>A0A512TI25_CLOBU</name>